<dbReference type="InterPro" id="IPR007627">
    <property type="entry name" value="RNA_pol_sigma70_r2"/>
</dbReference>
<keyword evidence="5" id="KW-0804">Transcription</keyword>
<evidence type="ECO:0000313" key="8">
    <source>
        <dbReference type="EMBL" id="MDH6280335.1"/>
    </source>
</evidence>
<dbReference type="Pfam" id="PF08281">
    <property type="entry name" value="Sigma70_r4_2"/>
    <property type="match status" value="1"/>
</dbReference>
<dbReference type="InterPro" id="IPR013249">
    <property type="entry name" value="RNA_pol_sigma70_r4_t2"/>
</dbReference>
<comment type="caution">
    <text evidence="8">The sequence shown here is derived from an EMBL/GenBank/DDBJ whole genome shotgun (WGS) entry which is preliminary data.</text>
</comment>
<dbReference type="Gene3D" id="1.10.1740.10">
    <property type="match status" value="1"/>
</dbReference>
<evidence type="ECO:0000256" key="1">
    <source>
        <dbReference type="ARBA" id="ARBA00010641"/>
    </source>
</evidence>
<evidence type="ECO:0000256" key="4">
    <source>
        <dbReference type="ARBA" id="ARBA00023125"/>
    </source>
</evidence>
<dbReference type="InterPro" id="IPR013324">
    <property type="entry name" value="RNA_pol_sigma_r3/r4-like"/>
</dbReference>
<sequence>MGRPTAPPGEETDMYGNVCTTTRIGEMSAAHAREVLAEWVPRAVAGEREARERVVAVVYPLVRRYCFARLGRGALQTVAEDVAHEVCVALMTALPRYSDQGSSFLTYVYAIAGHKVVDARRAAGRACAPLEDAGDVACTDAGPLERAIEVESGEQARELVASLPPRYREIVVMRLVWGMSAAETAEALGTTPGAVRIAQHRALGRLRTRLRPASGAA</sequence>
<evidence type="ECO:0000259" key="7">
    <source>
        <dbReference type="Pfam" id="PF08281"/>
    </source>
</evidence>
<evidence type="ECO:0000256" key="5">
    <source>
        <dbReference type="ARBA" id="ARBA00023163"/>
    </source>
</evidence>
<dbReference type="InterPro" id="IPR036388">
    <property type="entry name" value="WH-like_DNA-bd_sf"/>
</dbReference>
<dbReference type="SUPFAM" id="SSF88946">
    <property type="entry name" value="Sigma2 domain of RNA polymerase sigma factors"/>
    <property type="match status" value="1"/>
</dbReference>
<feature type="domain" description="RNA polymerase sigma-70 region 2" evidence="6">
    <location>
        <begin position="58"/>
        <end position="125"/>
    </location>
</feature>
<reference evidence="8 9" key="1">
    <citation type="submission" date="2023-04" db="EMBL/GenBank/DDBJ databases">
        <title>Forest soil microbial communities from Buena Vista Peninsula, Colon Province, Panama.</title>
        <authorList>
            <person name="Bouskill N."/>
        </authorList>
    </citation>
    <scope>NUCLEOTIDE SEQUENCE [LARGE SCALE GENOMIC DNA]</scope>
    <source>
        <strain evidence="8 9">CFH S0262</strain>
    </source>
</reference>
<protein>
    <submittedName>
        <fullName evidence="8">RNA polymerase sigma-70 factor (ECF subfamily)</fullName>
    </submittedName>
</protein>
<keyword evidence="4" id="KW-0238">DNA-binding</keyword>
<gene>
    <name evidence="8" type="ORF">M2280_001547</name>
</gene>
<dbReference type="InterPro" id="IPR014284">
    <property type="entry name" value="RNA_pol_sigma-70_dom"/>
</dbReference>
<accession>A0ABT6M7Q1</accession>
<dbReference type="Gene3D" id="1.10.10.10">
    <property type="entry name" value="Winged helix-like DNA-binding domain superfamily/Winged helix DNA-binding domain"/>
    <property type="match status" value="1"/>
</dbReference>
<name>A0ABT6M7Q1_9NOCA</name>
<dbReference type="Proteomes" id="UP001160334">
    <property type="component" value="Unassembled WGS sequence"/>
</dbReference>
<keyword evidence="9" id="KW-1185">Reference proteome</keyword>
<dbReference type="PANTHER" id="PTHR43133">
    <property type="entry name" value="RNA POLYMERASE ECF-TYPE SIGMA FACTO"/>
    <property type="match status" value="1"/>
</dbReference>
<dbReference type="InterPro" id="IPR013325">
    <property type="entry name" value="RNA_pol_sigma_r2"/>
</dbReference>
<comment type="similarity">
    <text evidence="1">Belongs to the sigma-70 factor family. ECF subfamily.</text>
</comment>
<dbReference type="SUPFAM" id="SSF88659">
    <property type="entry name" value="Sigma3 and sigma4 domains of RNA polymerase sigma factors"/>
    <property type="match status" value="1"/>
</dbReference>
<evidence type="ECO:0000256" key="3">
    <source>
        <dbReference type="ARBA" id="ARBA00023082"/>
    </source>
</evidence>
<dbReference type="InterPro" id="IPR039425">
    <property type="entry name" value="RNA_pol_sigma-70-like"/>
</dbReference>
<evidence type="ECO:0000256" key="2">
    <source>
        <dbReference type="ARBA" id="ARBA00023015"/>
    </source>
</evidence>
<evidence type="ECO:0000259" key="6">
    <source>
        <dbReference type="Pfam" id="PF04542"/>
    </source>
</evidence>
<dbReference type="Pfam" id="PF04542">
    <property type="entry name" value="Sigma70_r2"/>
    <property type="match status" value="1"/>
</dbReference>
<organism evidence="8 9">
    <name type="scientific">Prescottella agglutinans</name>
    <dbReference type="NCBI Taxonomy" id="1644129"/>
    <lineage>
        <taxon>Bacteria</taxon>
        <taxon>Bacillati</taxon>
        <taxon>Actinomycetota</taxon>
        <taxon>Actinomycetes</taxon>
        <taxon>Mycobacteriales</taxon>
        <taxon>Nocardiaceae</taxon>
        <taxon>Prescottella</taxon>
    </lineage>
</organism>
<feature type="domain" description="RNA polymerase sigma factor 70 region 4 type 2" evidence="7">
    <location>
        <begin position="155"/>
        <end position="206"/>
    </location>
</feature>
<dbReference type="EMBL" id="JARXVC010000003">
    <property type="protein sequence ID" value="MDH6280335.1"/>
    <property type="molecule type" value="Genomic_DNA"/>
</dbReference>
<keyword evidence="3" id="KW-0731">Sigma factor</keyword>
<proteinExistence type="inferred from homology"/>
<dbReference type="NCBIfam" id="TIGR02937">
    <property type="entry name" value="sigma70-ECF"/>
    <property type="match status" value="1"/>
</dbReference>
<dbReference type="PANTHER" id="PTHR43133:SF58">
    <property type="entry name" value="ECF RNA POLYMERASE SIGMA FACTOR SIGD"/>
    <property type="match status" value="1"/>
</dbReference>
<keyword evidence="2" id="KW-0805">Transcription regulation</keyword>
<evidence type="ECO:0000313" key="9">
    <source>
        <dbReference type="Proteomes" id="UP001160334"/>
    </source>
</evidence>
<dbReference type="CDD" id="cd06171">
    <property type="entry name" value="Sigma70_r4"/>
    <property type="match status" value="1"/>
</dbReference>
<dbReference type="NCBIfam" id="NF007230">
    <property type="entry name" value="PRK09648.1"/>
    <property type="match status" value="1"/>
</dbReference>